<keyword evidence="1" id="KW-1133">Transmembrane helix</keyword>
<organism evidence="2 3">
    <name type="scientific">Chitinophaga pinensis (strain ATCC 43595 / DSM 2588 / LMG 13176 / NBRC 15968 / NCIMB 11800 / UQM 2034)</name>
    <dbReference type="NCBI Taxonomy" id="485918"/>
    <lineage>
        <taxon>Bacteria</taxon>
        <taxon>Pseudomonadati</taxon>
        <taxon>Bacteroidota</taxon>
        <taxon>Chitinophagia</taxon>
        <taxon>Chitinophagales</taxon>
        <taxon>Chitinophagaceae</taxon>
        <taxon>Chitinophaga</taxon>
    </lineage>
</organism>
<dbReference type="PANTHER" id="PTHR35807">
    <property type="entry name" value="TRANSCRIPTIONAL REGULATOR REDD-RELATED"/>
    <property type="match status" value="1"/>
</dbReference>
<dbReference type="GO" id="GO:0006355">
    <property type="term" value="P:regulation of DNA-templated transcription"/>
    <property type="evidence" value="ECO:0007669"/>
    <property type="project" value="TreeGrafter"/>
</dbReference>
<feature type="transmembrane region" description="Helical" evidence="1">
    <location>
        <begin position="573"/>
        <end position="591"/>
    </location>
</feature>
<dbReference type="InterPro" id="IPR051677">
    <property type="entry name" value="AfsR-DnrI-RedD_regulator"/>
</dbReference>
<proteinExistence type="predicted"/>
<protein>
    <submittedName>
        <fullName evidence="2">Response regulator receiver and SARP domain protein</fullName>
    </submittedName>
</protein>
<dbReference type="Gene3D" id="2.120.10.80">
    <property type="entry name" value="Kelch-type beta propeller"/>
    <property type="match status" value="1"/>
</dbReference>
<gene>
    <name evidence="2" type="ordered locus">Cpin_4505</name>
</gene>
<dbReference type="OrthoDB" id="1110630at2"/>
<dbReference type="KEGG" id="cpi:Cpin_4505"/>
<dbReference type="GO" id="GO:0003677">
    <property type="term" value="F:DNA binding"/>
    <property type="evidence" value="ECO:0007669"/>
    <property type="project" value="TreeGrafter"/>
</dbReference>
<accession>A0A979G759</accession>
<evidence type="ECO:0000256" key="1">
    <source>
        <dbReference type="SAM" id="Phobius"/>
    </source>
</evidence>
<dbReference type="InterPro" id="IPR015915">
    <property type="entry name" value="Kelch-typ_b-propeller"/>
</dbReference>
<sequence>MRLGIVQYNLISFFCLSMYRSFLTIFLLLIFSTIGQAQSYLSYGLAFNGHEAVAEKRTSFEIGSGRPICLSGVVRLEFDLNFVSYNHIYFGYILRIINENQNIDLIYDQRASLFRIISGQKFFNISFAADAYRLYNDWNKLAITLDLNKQLISLSLNDRQAGSTAFNFKGNCFRFLYGANDDERFHTRDIPPMRIKDIRIFNNDRLHNHWPLEEVSDTLCYDISAREPARVKNGVWLKPGHQYWKMAGAFQLNGNAVTGFDSRNEQLLIAGIDSIITYDLRQNQHPRTAKSAKQENILIGCQGIYDTLTNRFYNFYIDHRKLATYDPSSSQWNKTFPDTILTEYWHANKFVSPLDTSLYIIGGYGQLKYKNQVQRYQLRTGNWDTLSVSGHFFPPRYLAGLGLNATGDTAFIVGGYGSITGDQMLDPGGYYDLFSFDIRSGTFTKRFNLDSVYGRFTFANSLVIDAKRRQYYGLVFPKDSFNSKLQLIQGSLDKPVYKLTGTPIPYSFYDVQSFADLYYAPGAGKLVAVTLLYADQELHQRETSVKVYTIDFPPLDPVIETAAAAPQKGFHKWLLFIGLFLLTCILVLWRYSRKRNKQLVTPMQTSSPDTAPVIAVPEEAPETDFIEAQPLAVEDDPNLPPASVEDPVVVPLQPVLPARSSIRLFGPFQAFSEDGTELTGLFTPLMKELLLLILIYTVRTGQGITSDELTEILWNGKSAKDAKNNRSVNLAKLKSILEKIGNCMINKKSVYWQFQFNEGQFSLDYEQFVHLTKAHSFVDRPVMTALLKVIESGAFLAKTEYDWLDDVKAEVSNVVIDMSLAYLKQESEDPEFVIRVANAIFFFDRLNEEALEFKCKSLVLLRRYSLANNTYEKFVKDYRDIYGEEFYKSFNDVIKA</sequence>
<dbReference type="Proteomes" id="UP000002215">
    <property type="component" value="Chromosome"/>
</dbReference>
<reference evidence="2 3" key="2">
    <citation type="journal article" date="2010" name="Stand. Genomic Sci.">
        <title>Complete genome sequence of Chitinophaga pinensis type strain (UQM 2034).</title>
        <authorList>
            <person name="Glavina Del Rio T."/>
            <person name="Abt B."/>
            <person name="Spring S."/>
            <person name="Lapidus A."/>
            <person name="Nolan M."/>
            <person name="Tice H."/>
            <person name="Copeland A."/>
            <person name="Cheng J.F."/>
            <person name="Chen F."/>
            <person name="Bruce D."/>
            <person name="Goodwin L."/>
            <person name="Pitluck S."/>
            <person name="Ivanova N."/>
            <person name="Mavromatis K."/>
            <person name="Mikhailova N."/>
            <person name="Pati A."/>
            <person name="Chen A."/>
            <person name="Palaniappan K."/>
            <person name="Land M."/>
            <person name="Hauser L."/>
            <person name="Chang Y.J."/>
            <person name="Jeffries C.D."/>
            <person name="Chain P."/>
            <person name="Saunders E."/>
            <person name="Detter J.C."/>
            <person name="Brettin T."/>
            <person name="Rohde M."/>
            <person name="Goker M."/>
            <person name="Bristow J."/>
            <person name="Eisen J.A."/>
            <person name="Markowitz V."/>
            <person name="Hugenholtz P."/>
            <person name="Kyrpides N.C."/>
            <person name="Klenk H.P."/>
            <person name="Lucas S."/>
        </authorList>
    </citation>
    <scope>NUCLEOTIDE SEQUENCE [LARGE SCALE GENOMIC DNA]</scope>
    <source>
        <strain evidence="3">ATCC 43595 / DSM 2588 / LMG 13176 / NBRC 15968 / NCIMB 11800 / UQM 2034</strain>
    </source>
</reference>
<name>A0A979G759_CHIPD</name>
<reference evidence="3" key="1">
    <citation type="submission" date="2009-08" db="EMBL/GenBank/DDBJ databases">
        <title>The complete genome of Chitinophaga pinensis DSM 2588.</title>
        <authorList>
            <consortium name="US DOE Joint Genome Institute (JGI-PGF)"/>
            <person name="Lucas S."/>
            <person name="Copeland A."/>
            <person name="Lapidus A."/>
            <person name="Glavina del Rio T."/>
            <person name="Dalin E."/>
            <person name="Tice H."/>
            <person name="Bruce D."/>
            <person name="Goodwin L."/>
            <person name="Pitluck S."/>
            <person name="Kyrpides N."/>
            <person name="Mavromatis K."/>
            <person name="Ivanova N."/>
            <person name="Mikhailova N."/>
            <person name="Sims D."/>
            <person name="Meinche L."/>
            <person name="Brettin T."/>
            <person name="Detter J.C."/>
            <person name="Han C."/>
            <person name="Larimer F."/>
            <person name="Land M."/>
            <person name="Hauser L."/>
            <person name="Markowitz V."/>
            <person name="Cheng J.-F."/>
            <person name="Hugenholtz P."/>
            <person name="Woyke T."/>
            <person name="Wu D."/>
            <person name="Spring S."/>
            <person name="Klenk H.-P."/>
            <person name="Eisen J.A."/>
        </authorList>
    </citation>
    <scope>NUCLEOTIDE SEQUENCE [LARGE SCALE GENOMIC DNA]</scope>
    <source>
        <strain evidence="3">ATCC 43595 / DSM 2588 / LMG 13176 / NBRC 15968 / NCIMB 11800 / UQM 2034</strain>
    </source>
</reference>
<dbReference type="SUPFAM" id="SSF117281">
    <property type="entry name" value="Kelch motif"/>
    <property type="match status" value="1"/>
</dbReference>
<evidence type="ECO:0000313" key="2">
    <source>
        <dbReference type="EMBL" id="ACU61947.1"/>
    </source>
</evidence>
<keyword evidence="1" id="KW-0812">Transmembrane</keyword>
<dbReference type="PANTHER" id="PTHR35807:SF1">
    <property type="entry name" value="TRANSCRIPTIONAL REGULATOR REDD"/>
    <property type="match status" value="1"/>
</dbReference>
<evidence type="ECO:0000313" key="3">
    <source>
        <dbReference type="Proteomes" id="UP000002215"/>
    </source>
</evidence>
<keyword evidence="1" id="KW-0472">Membrane</keyword>
<dbReference type="EMBL" id="CP001699">
    <property type="protein sequence ID" value="ACU61947.1"/>
    <property type="molecule type" value="Genomic_DNA"/>
</dbReference>
<dbReference type="AlphaFoldDB" id="A0A979G759"/>